<keyword evidence="1" id="KW-0732">Signal</keyword>
<dbReference type="RefSeq" id="WP_018392578.1">
    <property type="nucleotide sequence ID" value="NZ_LQWZ01000004.1"/>
</dbReference>
<feature type="chain" id="PRO_5039536720" evidence="1">
    <location>
        <begin position="22"/>
        <end position="115"/>
    </location>
</feature>
<comment type="caution">
    <text evidence="2">The sequence shown here is derived from an EMBL/GenBank/DDBJ whole genome shotgun (WGS) entry which is preliminary data.</text>
</comment>
<protein>
    <submittedName>
        <fullName evidence="2">Uncharacterized protein</fullName>
    </submittedName>
</protein>
<dbReference type="OrthoDB" id="2629056at2"/>
<dbReference type="AlphaFoldDB" id="A0A177L1C1"/>
<name>A0A177L1C1_9BACI</name>
<proteinExistence type="predicted"/>
<gene>
    <name evidence="2" type="ORF">AWH48_15965</name>
</gene>
<organism evidence="2 3">
    <name type="scientific">Domibacillus aminovorans</name>
    <dbReference type="NCBI Taxonomy" id="29332"/>
    <lineage>
        <taxon>Bacteria</taxon>
        <taxon>Bacillati</taxon>
        <taxon>Bacillota</taxon>
        <taxon>Bacilli</taxon>
        <taxon>Bacillales</taxon>
        <taxon>Bacillaceae</taxon>
        <taxon>Domibacillus</taxon>
    </lineage>
</organism>
<dbReference type="EMBL" id="LQWZ01000004">
    <property type="protein sequence ID" value="OAH59236.1"/>
    <property type="molecule type" value="Genomic_DNA"/>
</dbReference>
<evidence type="ECO:0000313" key="3">
    <source>
        <dbReference type="Proteomes" id="UP000077271"/>
    </source>
</evidence>
<sequence length="115" mass="12997">MRKIGLSRWAMILLLSGCSYANEPNQLPLIALITTTNQHLIIQNGDPTVWENATITIDDRYTYHAELVPRGSESIPYTSFIDEDGQAFHPGLLKIREVKIHVPNFAGDKDGTFKW</sequence>
<evidence type="ECO:0000256" key="1">
    <source>
        <dbReference type="SAM" id="SignalP"/>
    </source>
</evidence>
<dbReference type="Proteomes" id="UP000077271">
    <property type="component" value="Unassembled WGS sequence"/>
</dbReference>
<reference evidence="2 3" key="1">
    <citation type="submission" date="2016-01" db="EMBL/GenBank/DDBJ databases">
        <title>Investigation of taxonomic status of Bacillus aminovorans.</title>
        <authorList>
            <person name="Verma A."/>
            <person name="Pal Y."/>
            <person name="Krishnamurthi S."/>
        </authorList>
    </citation>
    <scope>NUCLEOTIDE SEQUENCE [LARGE SCALE GENOMIC DNA]</scope>
    <source>
        <strain evidence="2 3">DSM 4337</strain>
    </source>
</reference>
<evidence type="ECO:0000313" key="2">
    <source>
        <dbReference type="EMBL" id="OAH59236.1"/>
    </source>
</evidence>
<feature type="signal peptide" evidence="1">
    <location>
        <begin position="1"/>
        <end position="21"/>
    </location>
</feature>
<accession>A0A177L1C1</accession>